<keyword evidence="4 6" id="KW-0067">ATP-binding</keyword>
<dbReference type="PANTHER" id="PTHR45728:SF3">
    <property type="entry name" value="ACETYL-COA CARBOXYLASE"/>
    <property type="match status" value="1"/>
</dbReference>
<dbReference type="GO" id="GO:0005739">
    <property type="term" value="C:mitochondrion"/>
    <property type="evidence" value="ECO:0007669"/>
    <property type="project" value="TreeGrafter"/>
</dbReference>
<dbReference type="PROSITE" id="PS50989">
    <property type="entry name" value="COA_CT_CTER"/>
    <property type="match status" value="1"/>
</dbReference>
<keyword evidence="2" id="KW-0436">Ligase</keyword>
<reference evidence="13" key="1">
    <citation type="submission" date="2017-02" db="UniProtKB">
        <authorList>
            <consortium name="WormBaseParasite"/>
        </authorList>
    </citation>
    <scope>IDENTIFICATION</scope>
</reference>
<evidence type="ECO:0000259" key="7">
    <source>
        <dbReference type="PROSITE" id="PS50975"/>
    </source>
</evidence>
<keyword evidence="5" id="KW-0092">Biotin</keyword>
<evidence type="ECO:0000256" key="6">
    <source>
        <dbReference type="PROSITE-ProRule" id="PRU00409"/>
    </source>
</evidence>
<dbReference type="InterPro" id="IPR029045">
    <property type="entry name" value="ClpP/crotonase-like_dom_sf"/>
</dbReference>
<dbReference type="Gene3D" id="3.30.470.20">
    <property type="entry name" value="ATP-grasp fold, B domain"/>
    <property type="match status" value="1"/>
</dbReference>
<evidence type="ECO:0000313" key="12">
    <source>
        <dbReference type="Proteomes" id="UP000274131"/>
    </source>
</evidence>
<dbReference type="InterPro" id="IPR034733">
    <property type="entry name" value="AcCoA_carboxyl_beta"/>
</dbReference>
<dbReference type="InterPro" id="IPR011763">
    <property type="entry name" value="COA_CT_C"/>
</dbReference>
<gene>
    <name evidence="11" type="ORF">EVEC_LOCUS9329</name>
</gene>
<dbReference type="PROSITE" id="PS50975">
    <property type="entry name" value="ATP_GRASP"/>
    <property type="match status" value="1"/>
</dbReference>
<keyword evidence="12" id="KW-1185">Reference proteome</keyword>
<dbReference type="GO" id="GO:0006633">
    <property type="term" value="P:fatty acid biosynthetic process"/>
    <property type="evidence" value="ECO:0007669"/>
    <property type="project" value="InterPro"/>
</dbReference>
<dbReference type="Gene3D" id="3.40.50.20">
    <property type="match status" value="1"/>
</dbReference>
<dbReference type="InterPro" id="IPR005482">
    <property type="entry name" value="Biotin_COase_C"/>
</dbReference>
<dbReference type="Pfam" id="PF02786">
    <property type="entry name" value="CPSase_L_D2"/>
    <property type="match status" value="1"/>
</dbReference>
<evidence type="ECO:0000256" key="1">
    <source>
        <dbReference type="ARBA" id="ARBA00001953"/>
    </source>
</evidence>
<sequence length="2110" mass="239687">MPTPSLLIHKNREFPDFEKSNEVDQRAETFSTVEKFLGKYADPKLARPIKTLLIANNGMAAFKCVMSIRRWAQETFKDDRLFKFINLTTEQEISSNPGISFLTLMIDNFVFSQSGGNESNYANVDEILKHATSNKVDAVWAGWGHASENPDLPNGLKQQNILFMGPPGSAILLGSQLFLGQEAIFCFQKNFVTKEKNIPYPVMIKASEGGGGKGIRQVRSEAEFEVNFRRVQAEIPGGHIFLMHCLEEARHIEVQLLGDMYGQVISLRTRDCSVQRRCQKIIEEAPAIAAPTWVQRNMEADAVRLAKMVGYVSAGTVEYLFDPKTNKYYFLELNPRLQVEHPLSEMLTNVNLPAAQLQIAMGVPLHCISEVRLYYGQSRYGTDRIPFDQMHMNADKHIVSVRITSEDPDENFRPASGEITNLNFRSTQFVWGYFSHVGAGSLHEYADSQFGHLFATGSTRHLAISNMLNALQELQLQSKFPVTVPYLISLFKDPEFENNAINTSWLDRRIASKKHTVELPPLPMAVAYGSMLIAHSRITEAFSRFSNSISRGQILQPSELTETHQVELIYSNVKYSVTATRISDIQYCVKMNGCSVPVEYRELRNGTLLLKYNERSHPCYMDEESEKYKVHIGRMQIVFEKENDPTVLRSSCAGKLLTYEAEDGGVLKPGQVYASMESMKVVLDMKVKKVGGRFKRVAQIGQVLHPGTLVARLEEVVGTASTKPQDFDGIFEEWKTGAPKVLPINMRFNELVQEIRNIFDGYCKQEPTFPKHCESLIKDLFCVLSEPSLAFEQMRQILAVLKTRIKPHMFEKLNGIMKHRIAEFPAKAVQDAVNEYLGLLDPQQYSVERLNFTPITAICEKFALGTEGHTSLVLKELLEYYMQSEKYFQYYQYDKCVSNLLAEVKDAERCVRTIYSHTRVNEKNVLAMKILERVGTNRRLVLSLSSVLEKLASFVKNENLELAHLARKMLIDAETPTFMEIKRRGSSPSPSNIEKYDLLFETFESNYDSVLKYVTVCCGVPESAIMRLNDGGHPNDVHFPIRIQKIAHGLGLPNDNVEERNVELRIIGDIYGVSERLPRLAAKVSKPNSTLFLVSRIDKRDITSKQKFSEIEEKLATVLKEAVVRLDSSSIRELVAMVAPSDSYPLFFHFNMATKKEVVCQRNVDFAHLPKLGLHRLSENYNIEKVRTHTPYSSGHLYRAQGKQDPTEQRFFYRAVVRVVDSYTANDVTNSVEKALRRACLEIKVALYRSSTIDRNHVFLFIERTPSNSKIQMSPADWRNVIYKAYRDCKESLWRSLVNQVEVDFVLFGEARSYEQATKILITDDTGYTPCIKSLRAEASNGNSDVSKWLHVDAGMEGFEHGLEIMIEGNRNTEWNPFVDPYLGRSEIDKRRLKARTAKTTYVYDYPLLFQRALTSAWTTSPSSSKKPSQMPQDLCQFHELVYDEADQKLIEREDAGSLSEIGMVAWRVRLIVPEYPEGREIIVIANDISHQIGSFSMREHNLFYEASKLSRAEGLPRLYIAANSGARIGLSNDLKKLFKVKWKDERNPVQGFEFLYLNDVDLEKVKGLVATERVNNYNKITGIIGKERDLGVENLVGSGLIAGESSRGYDEVITYCLVTGRTVGIGAYVARLLKRIIQVENADIILTGAPALNSLLGREVYTSNGQLGGTQIMTRNGVTHASVANDYEGVCQLLRWLSHTRASVKAPLNTTKYVDPIDRPVAYLPSFAKDSDPRYMLTGHQDPTTLEFLDGLFDRGSFEEVKPEWGKTIITGRARLGGLSVGVIAVETRSVVTEIPADPAAPDSQVKKIQQAGQVWYPDSAYKTAEAIADFNKESLPLVVLANWRGFSGGQKDMFEMVLKFGSYIVDEFSRYMHPVIVYIPPYGEVRGGAWAVIEKQINPECMHMYADPRSRAGVLEPEGTVQVKMRKDLVPLMCRMDEEMKILMRREKNGENLKTEIDERIEYLMPTYRNIAICFADLHDTPIRTKAGIVKWEESRQFFARRLLRLCTERDIYRECFDVKTVKDLETGHNALRKYMKEKKTEVNDWDALPDDIAYEIMNRERKSIVAYLTKINKLKILYAMANNFGVPVDRVEDFAAKCDALIREFSK</sequence>
<dbReference type="Gene3D" id="2.40.50.100">
    <property type="match status" value="1"/>
</dbReference>
<dbReference type="SUPFAM" id="SSF52440">
    <property type="entry name" value="PreATP-grasp domain"/>
    <property type="match status" value="1"/>
</dbReference>
<evidence type="ECO:0000313" key="13">
    <source>
        <dbReference type="WBParaSite" id="EVEC_0000996501-mRNA-1"/>
    </source>
</evidence>
<dbReference type="InterPro" id="IPR011053">
    <property type="entry name" value="Single_hybrid_motif"/>
</dbReference>
<dbReference type="Pfam" id="PF00289">
    <property type="entry name" value="Biotin_carb_N"/>
    <property type="match status" value="1"/>
</dbReference>
<feature type="domain" description="ATP-grasp" evidence="7">
    <location>
        <begin position="169"/>
        <end position="361"/>
    </location>
</feature>
<reference evidence="11 12" key="2">
    <citation type="submission" date="2018-10" db="EMBL/GenBank/DDBJ databases">
        <authorList>
            <consortium name="Pathogen Informatics"/>
        </authorList>
    </citation>
    <scope>NUCLEOTIDE SEQUENCE [LARGE SCALE GENOMIC DNA]</scope>
</reference>
<dbReference type="Pfam" id="PF01039">
    <property type="entry name" value="Carboxyl_trans"/>
    <property type="match status" value="1"/>
</dbReference>
<dbReference type="InterPro" id="IPR016185">
    <property type="entry name" value="PreATP-grasp_dom_sf"/>
</dbReference>
<accession>A0A0N4VGN3</accession>
<feature type="domain" description="CoA carboxyltransferase C-terminal" evidence="10">
    <location>
        <begin position="1717"/>
        <end position="2020"/>
    </location>
</feature>
<evidence type="ECO:0000259" key="10">
    <source>
        <dbReference type="PROSITE" id="PS50989"/>
    </source>
</evidence>
<feature type="domain" description="CoA carboxyltransferase N-terminal" evidence="9">
    <location>
        <begin position="1381"/>
        <end position="1713"/>
    </location>
</feature>
<dbReference type="PANTHER" id="PTHR45728">
    <property type="entry name" value="ACETYL-COA CARBOXYLASE, ISOFORM A"/>
    <property type="match status" value="1"/>
</dbReference>
<dbReference type="InterPro" id="IPR011762">
    <property type="entry name" value="COA_CT_N"/>
</dbReference>
<dbReference type="FunFam" id="3.30.1490.20:FF:000003">
    <property type="entry name" value="acetyl-CoA carboxylase isoform X1"/>
    <property type="match status" value="1"/>
</dbReference>
<evidence type="ECO:0000256" key="4">
    <source>
        <dbReference type="ARBA" id="ARBA00022840"/>
    </source>
</evidence>
<dbReference type="Gene3D" id="2.40.460.10">
    <property type="entry name" value="Biotin dependent carboxylase carboxyltransferase"/>
    <property type="match status" value="1"/>
</dbReference>
<dbReference type="InterPro" id="IPR013537">
    <property type="entry name" value="AcCoA_COase_cen"/>
</dbReference>
<proteinExistence type="predicted"/>
<dbReference type="InterPro" id="IPR005479">
    <property type="entry name" value="CPAse_ATP-bd"/>
</dbReference>
<dbReference type="FunFam" id="2.40.50.100:FF:000005">
    <property type="entry name" value="Acetyl-CoA carboxylase 1"/>
    <property type="match status" value="1"/>
</dbReference>
<dbReference type="SMART" id="SM00878">
    <property type="entry name" value="Biotin_carb_C"/>
    <property type="match status" value="1"/>
</dbReference>
<dbReference type="SUPFAM" id="SSF51230">
    <property type="entry name" value="Single hybrid motif"/>
    <property type="match status" value="1"/>
</dbReference>
<dbReference type="PROSITE" id="PS00867">
    <property type="entry name" value="CPSASE_2"/>
    <property type="match status" value="1"/>
</dbReference>
<dbReference type="Gene3D" id="3.90.226.10">
    <property type="entry name" value="2-enoyl-CoA Hydratase, Chain A, domain 1"/>
    <property type="match status" value="2"/>
</dbReference>
<dbReference type="InterPro" id="IPR011054">
    <property type="entry name" value="Rudment_hybrid_motif"/>
</dbReference>
<evidence type="ECO:0000256" key="2">
    <source>
        <dbReference type="ARBA" id="ARBA00022598"/>
    </source>
</evidence>
<dbReference type="WBParaSite" id="EVEC_0000996501-mRNA-1">
    <property type="protein sequence ID" value="EVEC_0000996501-mRNA-1"/>
    <property type="gene ID" value="EVEC_0000996501"/>
</dbReference>
<dbReference type="GO" id="GO:0003989">
    <property type="term" value="F:acetyl-CoA carboxylase activity"/>
    <property type="evidence" value="ECO:0007669"/>
    <property type="project" value="InterPro"/>
</dbReference>
<dbReference type="Pfam" id="PF08326">
    <property type="entry name" value="ACC_central"/>
    <property type="match status" value="2"/>
</dbReference>
<evidence type="ECO:0000259" key="9">
    <source>
        <dbReference type="PROSITE" id="PS50980"/>
    </source>
</evidence>
<dbReference type="PROSITE" id="PS00866">
    <property type="entry name" value="CPSASE_1"/>
    <property type="match status" value="1"/>
</dbReference>
<protein>
    <submittedName>
        <fullName evidence="13">Acetyl-CoA carboxylase</fullName>
    </submittedName>
</protein>
<dbReference type="SUPFAM" id="SSF51246">
    <property type="entry name" value="Rudiment single hybrid motif"/>
    <property type="match status" value="1"/>
</dbReference>
<dbReference type="GO" id="GO:0005524">
    <property type="term" value="F:ATP binding"/>
    <property type="evidence" value="ECO:0007669"/>
    <property type="project" value="UniProtKB-UniRule"/>
</dbReference>
<comment type="cofactor">
    <cofactor evidence="1">
        <name>biotin</name>
        <dbReference type="ChEBI" id="CHEBI:57586"/>
    </cofactor>
</comment>
<dbReference type="GO" id="GO:0046872">
    <property type="term" value="F:metal ion binding"/>
    <property type="evidence" value="ECO:0007669"/>
    <property type="project" value="InterPro"/>
</dbReference>
<dbReference type="InterPro" id="IPR005481">
    <property type="entry name" value="BC-like_N"/>
</dbReference>
<name>A0A0N4VGN3_ENTVE</name>
<evidence type="ECO:0000313" key="11">
    <source>
        <dbReference type="EMBL" id="VDD94578.1"/>
    </source>
</evidence>
<dbReference type="EMBL" id="UXUI01009967">
    <property type="protein sequence ID" value="VDD94578.1"/>
    <property type="molecule type" value="Genomic_DNA"/>
</dbReference>
<evidence type="ECO:0000259" key="8">
    <source>
        <dbReference type="PROSITE" id="PS50979"/>
    </source>
</evidence>
<dbReference type="InterPro" id="IPR011764">
    <property type="entry name" value="Biotin_carboxylation_dom"/>
</dbReference>
<evidence type="ECO:0000256" key="5">
    <source>
        <dbReference type="ARBA" id="ARBA00023267"/>
    </source>
</evidence>
<feature type="domain" description="Biotin carboxylation" evidence="8">
    <location>
        <begin position="48"/>
        <end position="511"/>
    </location>
</feature>
<dbReference type="Pfam" id="PF21385">
    <property type="entry name" value="ACCA_BT"/>
    <property type="match status" value="1"/>
</dbReference>
<dbReference type="SUPFAM" id="SSF56059">
    <property type="entry name" value="Glutathione synthetase ATP-binding domain-like"/>
    <property type="match status" value="1"/>
</dbReference>
<dbReference type="STRING" id="51028.A0A0N4VGN3"/>
<dbReference type="PROSITE" id="PS50979">
    <property type="entry name" value="BC"/>
    <property type="match status" value="1"/>
</dbReference>
<dbReference type="PROSITE" id="PS50980">
    <property type="entry name" value="COA_CT_NTER"/>
    <property type="match status" value="1"/>
</dbReference>
<dbReference type="Gene3D" id="3.30.1490.20">
    <property type="entry name" value="ATP-grasp fold, A domain"/>
    <property type="match status" value="1"/>
</dbReference>
<keyword evidence="3 6" id="KW-0547">Nucleotide-binding</keyword>
<organism evidence="13">
    <name type="scientific">Enterobius vermicularis</name>
    <name type="common">Human pinworm</name>
    <dbReference type="NCBI Taxonomy" id="51028"/>
    <lineage>
        <taxon>Eukaryota</taxon>
        <taxon>Metazoa</taxon>
        <taxon>Ecdysozoa</taxon>
        <taxon>Nematoda</taxon>
        <taxon>Chromadorea</taxon>
        <taxon>Rhabditida</taxon>
        <taxon>Spirurina</taxon>
        <taxon>Oxyuridomorpha</taxon>
        <taxon>Oxyuroidea</taxon>
        <taxon>Oxyuridae</taxon>
        <taxon>Enterobius</taxon>
    </lineage>
</organism>
<dbReference type="SUPFAM" id="SSF52096">
    <property type="entry name" value="ClpP/crotonase"/>
    <property type="match status" value="2"/>
</dbReference>
<dbReference type="InterPro" id="IPR049074">
    <property type="entry name" value="ACCA_BT"/>
</dbReference>
<dbReference type="Proteomes" id="UP000274131">
    <property type="component" value="Unassembled WGS sequence"/>
</dbReference>
<dbReference type="Pfam" id="PF02785">
    <property type="entry name" value="Biotin_carb_C"/>
    <property type="match status" value="1"/>
</dbReference>
<evidence type="ECO:0000256" key="3">
    <source>
        <dbReference type="ARBA" id="ARBA00022741"/>
    </source>
</evidence>
<dbReference type="InterPro" id="IPR011761">
    <property type="entry name" value="ATP-grasp"/>
</dbReference>
<dbReference type="InterPro" id="IPR049076">
    <property type="entry name" value="ACCA"/>
</dbReference>
<dbReference type="OrthoDB" id="14612at2759"/>
<dbReference type="InterPro" id="IPR013815">
    <property type="entry name" value="ATP_grasp_subdomain_1"/>
</dbReference>